<dbReference type="PRINTS" id="PR00455">
    <property type="entry name" value="HTHTETR"/>
</dbReference>
<evidence type="ECO:0000256" key="4">
    <source>
        <dbReference type="PROSITE-ProRule" id="PRU00335"/>
    </source>
</evidence>
<dbReference type="Proteomes" id="UP001354971">
    <property type="component" value="Unassembled WGS sequence"/>
</dbReference>
<keyword evidence="1" id="KW-0805">Transcription regulation</keyword>
<feature type="DNA-binding region" description="H-T-H motif" evidence="4">
    <location>
        <begin position="38"/>
        <end position="57"/>
    </location>
</feature>
<sequence>MNTSIKSRPARRRPEDRPDEILSAALEIFTENGFATARVEDIAKRAGLSKGAVYLYFDSKEAMLKALVEQSAGRIVNAASTLSMMGAEQDPEATYRAILKMALIALADPDISAAPRLVLAEAGQFPELAQFYRKRVIEVGRMAMRHLVEEGRKSGRFRDIPSEAALLTFIGPAVAQMMLSTVFRLEDDPEPDPSELADAIADIVLNGLKTRSANDA</sequence>
<keyword evidence="2 4" id="KW-0238">DNA-binding</keyword>
<evidence type="ECO:0000256" key="2">
    <source>
        <dbReference type="ARBA" id="ARBA00023125"/>
    </source>
</evidence>
<dbReference type="PROSITE" id="PS50977">
    <property type="entry name" value="HTH_TETR_2"/>
    <property type="match status" value="1"/>
</dbReference>
<dbReference type="InterPro" id="IPR001647">
    <property type="entry name" value="HTH_TetR"/>
</dbReference>
<evidence type="ECO:0000259" key="5">
    <source>
        <dbReference type="PROSITE" id="PS50977"/>
    </source>
</evidence>
<dbReference type="PANTHER" id="PTHR30055:SF234">
    <property type="entry name" value="HTH-TYPE TRANSCRIPTIONAL REGULATOR BETI"/>
    <property type="match status" value="1"/>
</dbReference>
<organism evidence="6 7">
    <name type="scientific">Hyphobacterium lacteum</name>
    <dbReference type="NCBI Taxonomy" id="3116575"/>
    <lineage>
        <taxon>Bacteria</taxon>
        <taxon>Pseudomonadati</taxon>
        <taxon>Pseudomonadota</taxon>
        <taxon>Alphaproteobacteria</taxon>
        <taxon>Maricaulales</taxon>
        <taxon>Maricaulaceae</taxon>
        <taxon>Hyphobacterium</taxon>
    </lineage>
</organism>
<dbReference type="EMBL" id="JAZDRP010000002">
    <property type="protein sequence ID" value="MEE2525435.1"/>
    <property type="molecule type" value="Genomic_DNA"/>
</dbReference>
<protein>
    <submittedName>
        <fullName evidence="6">TetR/AcrR family transcriptional regulator</fullName>
    </submittedName>
</protein>
<keyword evidence="7" id="KW-1185">Reference proteome</keyword>
<keyword evidence="3" id="KW-0804">Transcription</keyword>
<dbReference type="Gene3D" id="1.10.357.10">
    <property type="entry name" value="Tetracycline Repressor, domain 2"/>
    <property type="match status" value="1"/>
</dbReference>
<dbReference type="Pfam" id="PF00440">
    <property type="entry name" value="TetR_N"/>
    <property type="match status" value="1"/>
</dbReference>
<dbReference type="SUPFAM" id="SSF46689">
    <property type="entry name" value="Homeodomain-like"/>
    <property type="match status" value="1"/>
</dbReference>
<dbReference type="PANTHER" id="PTHR30055">
    <property type="entry name" value="HTH-TYPE TRANSCRIPTIONAL REGULATOR RUTR"/>
    <property type="match status" value="1"/>
</dbReference>
<reference evidence="6 7" key="1">
    <citation type="submission" date="2024-01" db="EMBL/GenBank/DDBJ databases">
        <title>Hyphobacterium bacterium isolated from marine sediment.</title>
        <authorList>
            <person name="Zhao S."/>
        </authorList>
    </citation>
    <scope>NUCLEOTIDE SEQUENCE [LARGE SCALE GENOMIC DNA]</scope>
    <source>
        <strain evidence="7">HN65</strain>
    </source>
</reference>
<dbReference type="InterPro" id="IPR011075">
    <property type="entry name" value="TetR_C"/>
</dbReference>
<accession>A0ABU7LNE7</accession>
<evidence type="ECO:0000256" key="1">
    <source>
        <dbReference type="ARBA" id="ARBA00023015"/>
    </source>
</evidence>
<dbReference type="InterPro" id="IPR050109">
    <property type="entry name" value="HTH-type_TetR-like_transc_reg"/>
</dbReference>
<feature type="domain" description="HTH tetR-type" evidence="5">
    <location>
        <begin position="15"/>
        <end position="75"/>
    </location>
</feature>
<dbReference type="InterPro" id="IPR009057">
    <property type="entry name" value="Homeodomain-like_sf"/>
</dbReference>
<dbReference type="SUPFAM" id="SSF48498">
    <property type="entry name" value="Tetracyclin repressor-like, C-terminal domain"/>
    <property type="match status" value="1"/>
</dbReference>
<comment type="caution">
    <text evidence="6">The sequence shown here is derived from an EMBL/GenBank/DDBJ whole genome shotgun (WGS) entry which is preliminary data.</text>
</comment>
<proteinExistence type="predicted"/>
<evidence type="ECO:0000313" key="6">
    <source>
        <dbReference type="EMBL" id="MEE2525435.1"/>
    </source>
</evidence>
<evidence type="ECO:0000256" key="3">
    <source>
        <dbReference type="ARBA" id="ARBA00023163"/>
    </source>
</evidence>
<gene>
    <name evidence="6" type="ORF">V0U79_03580</name>
</gene>
<dbReference type="Pfam" id="PF16859">
    <property type="entry name" value="TetR_C_11"/>
    <property type="match status" value="1"/>
</dbReference>
<name>A0ABU7LNE7_9PROT</name>
<evidence type="ECO:0000313" key="7">
    <source>
        <dbReference type="Proteomes" id="UP001354971"/>
    </source>
</evidence>
<dbReference type="InterPro" id="IPR036271">
    <property type="entry name" value="Tet_transcr_reg_TetR-rel_C_sf"/>
</dbReference>
<dbReference type="RefSeq" id="WP_330198098.1">
    <property type="nucleotide sequence ID" value="NZ_JAZDRP010000002.1"/>
</dbReference>